<feature type="coiled-coil region" evidence="1">
    <location>
        <begin position="25"/>
        <end position="52"/>
    </location>
</feature>
<evidence type="ECO:0000313" key="3">
    <source>
        <dbReference type="Proteomes" id="UP000028045"/>
    </source>
</evidence>
<dbReference type="Gene3D" id="4.10.60.10">
    <property type="entry name" value="Zinc finger, CCHC-type"/>
    <property type="match status" value="1"/>
</dbReference>
<dbReference type="Proteomes" id="UP000028045">
    <property type="component" value="Unassembled WGS sequence"/>
</dbReference>
<evidence type="ECO:0008006" key="4">
    <source>
        <dbReference type="Google" id="ProtNLM"/>
    </source>
</evidence>
<dbReference type="SUPFAM" id="SSF57756">
    <property type="entry name" value="Retrovirus zinc finger-like domains"/>
    <property type="match status" value="1"/>
</dbReference>
<protein>
    <recommendedName>
        <fullName evidence="4">CCHC-type domain-containing protein</fullName>
    </recommendedName>
</protein>
<organism evidence="2 3">
    <name type="scientific">Stachybotrys chartarum (strain CBS 109288 / IBT 7711)</name>
    <name type="common">Toxic black mold</name>
    <name type="synonym">Stilbospora chartarum</name>
    <dbReference type="NCBI Taxonomy" id="1280523"/>
    <lineage>
        <taxon>Eukaryota</taxon>
        <taxon>Fungi</taxon>
        <taxon>Dikarya</taxon>
        <taxon>Ascomycota</taxon>
        <taxon>Pezizomycotina</taxon>
        <taxon>Sordariomycetes</taxon>
        <taxon>Hypocreomycetidae</taxon>
        <taxon>Hypocreales</taxon>
        <taxon>Stachybotryaceae</taxon>
        <taxon>Stachybotrys</taxon>
    </lineage>
</organism>
<reference evidence="2 3" key="1">
    <citation type="journal article" date="2014" name="BMC Genomics">
        <title>Comparative genome sequencing reveals chemotype-specific gene clusters in the toxigenic black mold Stachybotrys.</title>
        <authorList>
            <person name="Semeiks J."/>
            <person name="Borek D."/>
            <person name="Otwinowski Z."/>
            <person name="Grishin N.V."/>
        </authorList>
    </citation>
    <scope>NUCLEOTIDE SEQUENCE [LARGE SCALE GENOMIC DNA]</scope>
    <source>
        <strain evidence="3">CBS 109288 / IBT 7711</strain>
    </source>
</reference>
<dbReference type="InterPro" id="IPR036875">
    <property type="entry name" value="Znf_CCHC_sf"/>
</dbReference>
<evidence type="ECO:0000256" key="1">
    <source>
        <dbReference type="SAM" id="Coils"/>
    </source>
</evidence>
<dbReference type="EMBL" id="KL648750">
    <property type="protein sequence ID" value="KEY64185.1"/>
    <property type="molecule type" value="Genomic_DNA"/>
</dbReference>
<accession>A0A084AFV6</accession>
<keyword evidence="3" id="KW-1185">Reference proteome</keyword>
<dbReference type="AlphaFoldDB" id="A0A084AFV6"/>
<keyword evidence="1" id="KW-0175">Coiled coil</keyword>
<proteinExistence type="predicted"/>
<dbReference type="GO" id="GO:0003676">
    <property type="term" value="F:nucleic acid binding"/>
    <property type="evidence" value="ECO:0007669"/>
    <property type="project" value="InterPro"/>
</dbReference>
<dbReference type="GO" id="GO:0008270">
    <property type="term" value="F:zinc ion binding"/>
    <property type="evidence" value="ECO:0007669"/>
    <property type="project" value="InterPro"/>
</dbReference>
<dbReference type="HOGENOM" id="CLU_1210474_0_0_1"/>
<gene>
    <name evidence="2" type="ORF">S7711_03475</name>
</gene>
<dbReference type="OrthoDB" id="5099850at2759"/>
<evidence type="ECO:0000313" key="2">
    <source>
        <dbReference type="EMBL" id="KEY64185.1"/>
    </source>
</evidence>
<name>A0A084AFV6_STACB</name>
<sequence>MAAMGDNPRGPVWKIILGTTETAQQRAKDAEIKRLQKALAEAREKLAVQTARMENPDRCPNCQKLGHALHQCVAALPGDGGMIPGCTICNTMSHTVDSCLKFGTLSSEGKHRFIVASRAMMPPLRLSVGTWHEKAYRMFHENPAVARAGMPWSENFAQEIFQTREGRLMISEYEELLDKRFLKPDRATVDLAAFCKTYGYPPIKSSVPRTLLLLPAPPSTIPADTPEPA</sequence>